<dbReference type="Pfam" id="PF13091">
    <property type="entry name" value="PLDc_2"/>
    <property type="match status" value="1"/>
</dbReference>
<evidence type="ECO:0000259" key="1">
    <source>
        <dbReference type="Pfam" id="PF13091"/>
    </source>
</evidence>
<dbReference type="InterPro" id="IPR025202">
    <property type="entry name" value="PLD-like_dom"/>
</dbReference>
<reference evidence="2 3" key="1">
    <citation type="submission" date="2016-10" db="EMBL/GenBank/DDBJ databases">
        <authorList>
            <person name="de Groot N.N."/>
        </authorList>
    </citation>
    <scope>NUCLEOTIDE SEQUENCE [LARGE SCALE GENOMIC DNA]</scope>
    <source>
        <strain evidence="2 3">DSM 21650</strain>
    </source>
</reference>
<protein>
    <submittedName>
        <fullName evidence="2">PLD-like domain-containing protein</fullName>
    </submittedName>
</protein>
<sequence>MSREIRTVYGADFLISFIKFSGLRLIYDDLVEFTKTNKLRVITTSYMGASDYKAILKLLELPNTEVKISYDTKRTRLHAKAYYFKRNTGFLTAYIGSSNLSNPALSNGLEWNLKVSEYTSKDVVDSFKKTFESYWNDEEFRNFKPIDEDNRKELKESLSSKVKDDSTYIFLI</sequence>
<feature type="domain" description="Phospholipase D-like" evidence="1">
    <location>
        <begin position="26"/>
        <end position="135"/>
    </location>
</feature>
<gene>
    <name evidence="2" type="ORF">SAMN05660462_00023</name>
</gene>
<dbReference type="SUPFAM" id="SSF56024">
    <property type="entry name" value="Phospholipase D/nuclease"/>
    <property type="match status" value="1"/>
</dbReference>
<accession>A0A1H3JUH9</accession>
<dbReference type="RefSeq" id="WP_176967797.1">
    <property type="nucleotide sequence ID" value="NZ_FNQE01000001.1"/>
</dbReference>
<dbReference type="AlphaFoldDB" id="A0A1H3JUH9"/>
<evidence type="ECO:0000313" key="3">
    <source>
        <dbReference type="Proteomes" id="UP000198625"/>
    </source>
</evidence>
<dbReference type="EMBL" id="FNQE01000001">
    <property type="protein sequence ID" value="SDY43596.1"/>
    <property type="molecule type" value="Genomic_DNA"/>
</dbReference>
<proteinExistence type="predicted"/>
<keyword evidence="3" id="KW-1185">Reference proteome</keyword>
<evidence type="ECO:0000313" key="2">
    <source>
        <dbReference type="EMBL" id="SDY43596.1"/>
    </source>
</evidence>
<dbReference type="Gene3D" id="3.30.870.10">
    <property type="entry name" value="Endonuclease Chain A"/>
    <property type="match status" value="1"/>
</dbReference>
<dbReference type="Proteomes" id="UP000198625">
    <property type="component" value="Unassembled WGS sequence"/>
</dbReference>
<dbReference type="STRING" id="415015.SAMN05660462_00023"/>
<name>A0A1H3JUH9_9FIRM</name>
<organism evidence="2 3">
    <name type="scientific">Proteiniborus ethanoligenes</name>
    <dbReference type="NCBI Taxonomy" id="415015"/>
    <lineage>
        <taxon>Bacteria</taxon>
        <taxon>Bacillati</taxon>
        <taxon>Bacillota</taxon>
        <taxon>Clostridia</taxon>
        <taxon>Eubacteriales</taxon>
        <taxon>Proteiniborus</taxon>
    </lineage>
</organism>